<dbReference type="Gene3D" id="3.30.160.390">
    <property type="entry name" value="Integrase, DNA-binding domain"/>
    <property type="match status" value="1"/>
</dbReference>
<evidence type="ECO:0000256" key="2">
    <source>
        <dbReference type="ARBA" id="ARBA00022908"/>
    </source>
</evidence>
<keyword evidence="2" id="KW-0229">DNA integration</keyword>
<evidence type="ECO:0000256" key="1">
    <source>
        <dbReference type="ARBA" id="ARBA00008857"/>
    </source>
</evidence>
<dbReference type="InterPro" id="IPR050808">
    <property type="entry name" value="Phage_Integrase"/>
</dbReference>
<dbReference type="AlphaFoldDB" id="A0A1I4XWK7"/>
<dbReference type="GO" id="GO:0015074">
    <property type="term" value="P:DNA integration"/>
    <property type="evidence" value="ECO:0007669"/>
    <property type="project" value="UniProtKB-KW"/>
</dbReference>
<protein>
    <recommendedName>
        <fullName evidence="3">Integrase DNA-binding domain-containing protein</fullName>
    </recommendedName>
</protein>
<sequence length="88" mass="9916">MGLYLEIIPRGSKYWRMKYRRPSDKKEDRLAFSVWPAVSLADARAKRDDAKRLLAKGLDPKVEQKESQAEAEGAYSFETLPASGIADA</sequence>
<dbReference type="EMBL" id="FOVC01000005">
    <property type="protein sequence ID" value="SFN30086.1"/>
    <property type="molecule type" value="Genomic_DNA"/>
</dbReference>
<dbReference type="InterPro" id="IPR025166">
    <property type="entry name" value="Integrase_DNA_bind_dom"/>
</dbReference>
<dbReference type="Proteomes" id="UP000242222">
    <property type="component" value="Unassembled WGS sequence"/>
</dbReference>
<evidence type="ECO:0000313" key="4">
    <source>
        <dbReference type="EMBL" id="SFN30086.1"/>
    </source>
</evidence>
<accession>A0A1I4XWK7</accession>
<feature type="domain" description="Integrase DNA-binding" evidence="3">
    <location>
        <begin position="2"/>
        <end position="66"/>
    </location>
</feature>
<comment type="similarity">
    <text evidence="1">Belongs to the 'phage' integrase family.</text>
</comment>
<reference evidence="5" key="1">
    <citation type="submission" date="2016-10" db="EMBL/GenBank/DDBJ databases">
        <authorList>
            <person name="Varghese N."/>
            <person name="Submissions S."/>
        </authorList>
    </citation>
    <scope>NUCLEOTIDE SEQUENCE [LARGE SCALE GENOMIC DNA]</scope>
    <source>
        <strain evidence="5">N6PO6</strain>
    </source>
</reference>
<evidence type="ECO:0000259" key="3">
    <source>
        <dbReference type="Pfam" id="PF13356"/>
    </source>
</evidence>
<dbReference type="InterPro" id="IPR038488">
    <property type="entry name" value="Integrase_DNA-bd_sf"/>
</dbReference>
<proteinExistence type="inferred from homology"/>
<dbReference type="STRING" id="1367852.SAMN05216516_10542"/>
<dbReference type="PANTHER" id="PTHR30629:SF2">
    <property type="entry name" value="PROPHAGE INTEGRASE INTS-RELATED"/>
    <property type="match status" value="1"/>
</dbReference>
<keyword evidence="5" id="KW-1185">Reference proteome</keyword>
<dbReference type="Pfam" id="PF13356">
    <property type="entry name" value="Arm-DNA-bind_3"/>
    <property type="match status" value="1"/>
</dbReference>
<gene>
    <name evidence="4" type="ORF">SAMN05216516_10542</name>
</gene>
<name>A0A1I4XWK7_9GAMM</name>
<dbReference type="PANTHER" id="PTHR30629">
    <property type="entry name" value="PROPHAGE INTEGRASE"/>
    <property type="match status" value="1"/>
</dbReference>
<evidence type="ECO:0000313" key="5">
    <source>
        <dbReference type="Proteomes" id="UP000242222"/>
    </source>
</evidence>
<organism evidence="4 5">
    <name type="scientific">Izhakiella capsodis</name>
    <dbReference type="NCBI Taxonomy" id="1367852"/>
    <lineage>
        <taxon>Bacteria</taxon>
        <taxon>Pseudomonadati</taxon>
        <taxon>Pseudomonadota</taxon>
        <taxon>Gammaproteobacteria</taxon>
        <taxon>Enterobacterales</taxon>
        <taxon>Erwiniaceae</taxon>
        <taxon>Izhakiella</taxon>
    </lineage>
</organism>